<accession>A0A6J1LL39</accession>
<dbReference type="UniPathway" id="UPA00232"/>
<dbReference type="Pfam" id="PF05019">
    <property type="entry name" value="Coq4"/>
    <property type="match status" value="1"/>
</dbReference>
<dbReference type="GO" id="GO:0008270">
    <property type="term" value="F:zinc ion binding"/>
    <property type="evidence" value="ECO:0007669"/>
    <property type="project" value="UniProtKB-UniRule"/>
</dbReference>
<name>A0A6J1LL39_DROHY</name>
<keyword evidence="2 8" id="KW-0479">Metal-binding</keyword>
<evidence type="ECO:0000313" key="10">
    <source>
        <dbReference type="RefSeq" id="XP_023164141.2"/>
    </source>
</evidence>
<dbReference type="EC" id="4.1.1.130" evidence="8"/>
<dbReference type="InterPro" id="IPR027540">
    <property type="entry name" value="Coq4_euk"/>
</dbReference>
<evidence type="ECO:0000256" key="7">
    <source>
        <dbReference type="ARBA" id="ARBA00023239"/>
    </source>
</evidence>
<dbReference type="AlphaFoldDB" id="A0A6J1LL39"/>
<comment type="catalytic activity">
    <reaction evidence="8">
        <text>a 4-hydroxy-3-methoxy-5-(all-trans-polyprenyl)benzoate + H(+) = a 2-methoxy-6-(all-trans-polyprenyl)phenol + CO2</text>
        <dbReference type="Rhea" id="RHEA:81179"/>
        <dbReference type="Rhea" id="RHEA-COMP:9551"/>
        <dbReference type="Rhea" id="RHEA-COMP:10931"/>
        <dbReference type="ChEBI" id="CHEBI:15378"/>
        <dbReference type="ChEBI" id="CHEBI:16526"/>
        <dbReference type="ChEBI" id="CHEBI:62731"/>
        <dbReference type="ChEBI" id="CHEBI:84443"/>
        <dbReference type="EC" id="4.1.1.130"/>
    </reaction>
</comment>
<dbReference type="Proteomes" id="UP000504633">
    <property type="component" value="Unplaced"/>
</dbReference>
<feature type="binding site" evidence="8">
    <location>
        <position position="197"/>
    </location>
    <ligand>
        <name>Zn(2+)</name>
        <dbReference type="ChEBI" id="CHEBI:29105"/>
    </ligand>
</feature>
<comment type="similarity">
    <text evidence="8">Belongs to the COQ4 family.</text>
</comment>
<keyword evidence="6 8" id="KW-0472">Membrane</keyword>
<evidence type="ECO:0000256" key="5">
    <source>
        <dbReference type="ARBA" id="ARBA00023128"/>
    </source>
</evidence>
<feature type="binding site" evidence="8">
    <location>
        <position position="193"/>
    </location>
    <ligand>
        <name>Zn(2+)</name>
        <dbReference type="ChEBI" id="CHEBI:29105"/>
    </ligand>
</feature>
<evidence type="ECO:0000313" key="9">
    <source>
        <dbReference type="Proteomes" id="UP000504633"/>
    </source>
</evidence>
<dbReference type="KEGG" id="dhe:111594887"/>
<dbReference type="PANTHER" id="PTHR12922:SF7">
    <property type="entry name" value="UBIQUINONE BIOSYNTHESIS PROTEIN COQ4 HOMOLOG, MITOCHONDRIAL"/>
    <property type="match status" value="1"/>
</dbReference>
<keyword evidence="7 8" id="KW-0456">Lyase</keyword>
<evidence type="ECO:0000256" key="8">
    <source>
        <dbReference type="HAMAP-Rule" id="MF_03111"/>
    </source>
</evidence>
<keyword evidence="9" id="KW-1185">Reference proteome</keyword>
<dbReference type="GO" id="GO:0031314">
    <property type="term" value="C:extrinsic component of mitochondrial inner membrane"/>
    <property type="evidence" value="ECO:0007669"/>
    <property type="project" value="UniProtKB-UniRule"/>
</dbReference>
<dbReference type="GeneID" id="111594887"/>
<organism evidence="9 10">
    <name type="scientific">Drosophila hydei</name>
    <name type="common">Fruit fly</name>
    <dbReference type="NCBI Taxonomy" id="7224"/>
    <lineage>
        <taxon>Eukaryota</taxon>
        <taxon>Metazoa</taxon>
        <taxon>Ecdysozoa</taxon>
        <taxon>Arthropoda</taxon>
        <taxon>Hexapoda</taxon>
        <taxon>Insecta</taxon>
        <taxon>Pterygota</taxon>
        <taxon>Neoptera</taxon>
        <taxon>Endopterygota</taxon>
        <taxon>Diptera</taxon>
        <taxon>Brachycera</taxon>
        <taxon>Muscomorpha</taxon>
        <taxon>Ephydroidea</taxon>
        <taxon>Drosophilidae</taxon>
        <taxon>Drosophila</taxon>
    </lineage>
</organism>
<dbReference type="PANTHER" id="PTHR12922">
    <property type="entry name" value="UBIQUINONE BIOSYNTHESIS PROTEIN"/>
    <property type="match status" value="1"/>
</dbReference>
<keyword evidence="1 8" id="KW-0831">Ubiquinone biosynthesis</keyword>
<dbReference type="CTD" id="51117"/>
<dbReference type="OMA" id="YYERHFH"/>
<feature type="binding site" evidence="8">
    <location>
        <position position="209"/>
    </location>
    <ligand>
        <name>Zn(2+)</name>
        <dbReference type="ChEBI" id="CHEBI:29105"/>
    </ligand>
</feature>
<keyword evidence="3 8" id="KW-0999">Mitochondrion inner membrane</keyword>
<evidence type="ECO:0000256" key="1">
    <source>
        <dbReference type="ARBA" id="ARBA00022688"/>
    </source>
</evidence>
<comment type="pathway">
    <text evidence="8">Cofactor biosynthesis; ubiquinone biosynthesis.</text>
</comment>
<reference evidence="10" key="1">
    <citation type="submission" date="2025-08" db="UniProtKB">
        <authorList>
            <consortium name="RefSeq"/>
        </authorList>
    </citation>
    <scope>IDENTIFICATION</scope>
    <source>
        <strain evidence="10">15085-1641.00</strain>
        <tissue evidence="10">Whole body</tissue>
    </source>
</reference>
<dbReference type="GO" id="GO:0120539">
    <property type="term" value="F:4-hydroxy-3-methoxy-5-polyprenylbenzoate decarboxylase activity"/>
    <property type="evidence" value="ECO:0007669"/>
    <property type="project" value="UniProtKB-EC"/>
</dbReference>
<comment type="cofactor">
    <cofactor evidence="8">
        <name>Zn(2+)</name>
        <dbReference type="ChEBI" id="CHEBI:29105"/>
    </cofactor>
</comment>
<keyword evidence="10" id="KW-0830">Ubiquinone</keyword>
<dbReference type="RefSeq" id="XP_023164141.2">
    <property type="nucleotide sequence ID" value="XM_023308373.2"/>
</dbReference>
<feature type="binding site" evidence="8">
    <location>
        <position position="194"/>
    </location>
    <ligand>
        <name>Zn(2+)</name>
        <dbReference type="ChEBI" id="CHEBI:29105"/>
    </ligand>
</feature>
<comment type="subunit">
    <text evidence="8">Component of a multi-subunit COQ enzyme complex.</text>
</comment>
<proteinExistence type="inferred from homology"/>
<dbReference type="InterPro" id="IPR007715">
    <property type="entry name" value="Coq4"/>
</dbReference>
<evidence type="ECO:0000256" key="6">
    <source>
        <dbReference type="ARBA" id="ARBA00023136"/>
    </source>
</evidence>
<protein>
    <recommendedName>
        <fullName evidence="8">Ubiquinone biosynthesis protein COQ4 homolog, mitochondrial</fullName>
    </recommendedName>
    <alternativeName>
        <fullName evidence="8">4-hydroxy-3-methoxy-5-polyprenylbenzoate decarboxylase</fullName>
        <ecNumber evidence="8">4.1.1.130</ecNumber>
    </alternativeName>
    <alternativeName>
        <fullName evidence="8">Coenzyme Q biosynthesis protein 4 homolog</fullName>
    </alternativeName>
</protein>
<dbReference type="HAMAP" id="MF_03111">
    <property type="entry name" value="Coq4"/>
    <property type="match status" value="1"/>
</dbReference>
<keyword evidence="5 8" id="KW-0496">Mitochondrion</keyword>
<evidence type="ECO:0000256" key="2">
    <source>
        <dbReference type="ARBA" id="ARBA00022723"/>
    </source>
</evidence>
<comment type="subcellular location">
    <subcellularLocation>
        <location evidence="8">Mitochondrion inner membrane</location>
        <topology evidence="8">Peripheral membrane protein</topology>
        <orientation evidence="8">Matrix side</orientation>
    </subcellularLocation>
</comment>
<dbReference type="OrthoDB" id="4249at2759"/>
<sequence length="288" mass="33216">MPASTCGSCSNGHWITISIFQSMMQQLRRISLPRLQRSSTLSLLSRCRRSTSTDAPTEELDAFERDYLKQRIEITTFQRLLLGAGSSIASLLNPHRHDMIACLGETTGENALWNILDTMQASEEGRRILVDKPRINTKTIDLNALQALPSDSFGFAYAKFLKDNNVTPDTRMEVRFLEDPKLAYIMTRYRECHDLVHAVLDMPTNMLCEVTVKWVEALNNGLPMCYGAAVFGAVRLRPRQRREYLKRYLPWAIENSKQMKPLMPIYWEKRWEQKVNDLRAELGIKPFQ</sequence>
<gene>
    <name evidence="10" type="primary">LOC111594887</name>
</gene>
<evidence type="ECO:0000256" key="4">
    <source>
        <dbReference type="ARBA" id="ARBA00022833"/>
    </source>
</evidence>
<evidence type="ECO:0000256" key="3">
    <source>
        <dbReference type="ARBA" id="ARBA00022792"/>
    </source>
</evidence>
<keyword evidence="4 8" id="KW-0862">Zinc</keyword>
<comment type="function">
    <text evidence="8">Lyase that catalyzes the C1-decarboxylation of 4-hydroxy-3-methoxy-5-(all-trans-polyprenyl)benzoic acid into 2-methoxy-6-(all-trans-polyprenyl)phenol during ubiquinone biosynthesis.</text>
</comment>